<dbReference type="Pfam" id="PF17820">
    <property type="entry name" value="PDZ_6"/>
    <property type="match status" value="1"/>
</dbReference>
<dbReference type="SUPFAM" id="SSF50156">
    <property type="entry name" value="PDZ domain-like"/>
    <property type="match status" value="1"/>
</dbReference>
<proteinExistence type="predicted"/>
<dbReference type="GO" id="GO:0006508">
    <property type="term" value="P:proteolysis"/>
    <property type="evidence" value="ECO:0007669"/>
    <property type="project" value="UniProtKB-KW"/>
</dbReference>
<name>A0A1G7GHL8_9FLAO</name>
<evidence type="ECO:0000313" key="2">
    <source>
        <dbReference type="EMBL" id="SDE87591.1"/>
    </source>
</evidence>
<dbReference type="InterPro" id="IPR001478">
    <property type="entry name" value="PDZ"/>
</dbReference>
<dbReference type="GO" id="GO:0008233">
    <property type="term" value="F:peptidase activity"/>
    <property type="evidence" value="ECO:0007669"/>
    <property type="project" value="UniProtKB-KW"/>
</dbReference>
<evidence type="ECO:0000313" key="3">
    <source>
        <dbReference type="Proteomes" id="UP000199109"/>
    </source>
</evidence>
<dbReference type="Proteomes" id="UP000199109">
    <property type="component" value="Unassembled WGS sequence"/>
</dbReference>
<dbReference type="PROSITE" id="PS50106">
    <property type="entry name" value="PDZ"/>
    <property type="match status" value="1"/>
</dbReference>
<protein>
    <submittedName>
        <fullName evidence="2">Aspartyl protease</fullName>
    </submittedName>
</protein>
<dbReference type="InterPro" id="IPR036034">
    <property type="entry name" value="PDZ_sf"/>
</dbReference>
<dbReference type="InterPro" id="IPR041489">
    <property type="entry name" value="PDZ_6"/>
</dbReference>
<reference evidence="2 3" key="1">
    <citation type="submission" date="2016-10" db="EMBL/GenBank/DDBJ databases">
        <authorList>
            <person name="de Groot N.N."/>
        </authorList>
    </citation>
    <scope>NUCLEOTIDE SEQUENCE [LARGE SCALE GENOMIC DNA]</scope>
    <source>
        <strain evidence="2 3">DSM 23421</strain>
    </source>
</reference>
<keyword evidence="2" id="KW-0378">Hydrolase</keyword>
<dbReference type="InterPro" id="IPR021109">
    <property type="entry name" value="Peptidase_aspartic_dom_sf"/>
</dbReference>
<keyword evidence="2" id="KW-0645">Protease</keyword>
<dbReference type="SMART" id="SM00228">
    <property type="entry name" value="PDZ"/>
    <property type="match status" value="1"/>
</dbReference>
<organism evidence="2 3">
    <name type="scientific">Pricia antarctica</name>
    <dbReference type="NCBI Taxonomy" id="641691"/>
    <lineage>
        <taxon>Bacteria</taxon>
        <taxon>Pseudomonadati</taxon>
        <taxon>Bacteroidota</taxon>
        <taxon>Flavobacteriia</taxon>
        <taxon>Flavobacteriales</taxon>
        <taxon>Flavobacteriaceae</taxon>
        <taxon>Pricia</taxon>
    </lineage>
</organism>
<feature type="domain" description="PDZ" evidence="1">
    <location>
        <begin position="377"/>
        <end position="421"/>
    </location>
</feature>
<dbReference type="Gene3D" id="2.30.42.10">
    <property type="match status" value="1"/>
</dbReference>
<dbReference type="STRING" id="641691.SAMN05421636_108147"/>
<accession>A0A1G7GHL8</accession>
<evidence type="ECO:0000259" key="1">
    <source>
        <dbReference type="PROSITE" id="PS50106"/>
    </source>
</evidence>
<dbReference type="EMBL" id="FNAO01000008">
    <property type="protein sequence ID" value="SDE87591.1"/>
    <property type="molecule type" value="Genomic_DNA"/>
</dbReference>
<dbReference type="OrthoDB" id="3521766at2"/>
<dbReference type="AlphaFoldDB" id="A0A1G7GHL8"/>
<dbReference type="Pfam" id="PF13650">
    <property type="entry name" value="Asp_protease_2"/>
    <property type="match status" value="1"/>
</dbReference>
<dbReference type="Gene3D" id="2.40.70.10">
    <property type="entry name" value="Acid Proteases"/>
    <property type="match status" value="2"/>
</dbReference>
<sequence>MGNLLKTRKLNRFLCHISIFILLFSFLGTAQTYHLPDGQKFEKLKFRLINNLIIIPMEVNGTQLSFILDSGVDKPILFNLSDQDSVQINNVSEITIKGLGDGKPIKALRSYGNTFRSKYIENRDQQLFVVLDKAMNFSPTLGIPIHGIMGYDLFRDFVVEIDYGRKILKFHDPENYVHRKNRRQESLPLSIIQKKAYIDGNLILRGSQPVRLLVDTGSSDAIWLFENGAINVPDKYYEDFLGKGLNGNIFGKRTKVDTVQIGHFVLKDAKAAFPDKKSFSAIKNLGSRNGSLGGEVLKRFNIVFDYSRKKIVLQKNRNFNTPFRYNLSGISLQHDGVRYISESITDSRGVVHNEEKSFGDVQILFETRTRLSLVPEIIVSGIRAGSPAHEAGLLEGDVILAVNGKSIHRYKLQKVLEMLNEKEGKRVKLQIERQAQDLTFSFVLKNILKDKR</sequence>
<dbReference type="RefSeq" id="WP_091872291.1">
    <property type="nucleotide sequence ID" value="NZ_FNAO01000008.1"/>
</dbReference>
<keyword evidence="3" id="KW-1185">Reference proteome</keyword>
<gene>
    <name evidence="2" type="ORF">SAMN05421636_108147</name>
</gene>